<comment type="caution">
    <text evidence="1">The sequence shown here is derived from an EMBL/GenBank/DDBJ whole genome shotgun (WGS) entry which is preliminary data.</text>
</comment>
<evidence type="ECO:0000313" key="1">
    <source>
        <dbReference type="EMBL" id="CDO11099.1"/>
    </source>
</evidence>
<protein>
    <submittedName>
        <fullName evidence="1">Xylose isomerase-like TIM barrel</fullName>
    </submittedName>
</protein>
<accession>W9AZ80</accession>
<proteinExistence type="predicted"/>
<gene>
    <name evidence="1" type="ORF">BN977_05940</name>
</gene>
<dbReference type="InterPro" id="IPR036237">
    <property type="entry name" value="Xyl_isomerase-like_sf"/>
</dbReference>
<dbReference type="RefSeq" id="WP_036403492.1">
    <property type="nucleotide sequence ID" value="NZ_CCBB010000003.1"/>
</dbReference>
<evidence type="ECO:0000313" key="2">
    <source>
        <dbReference type="Proteomes" id="UP000028870"/>
    </source>
</evidence>
<reference evidence="1" key="2">
    <citation type="submission" date="2014-03" db="EMBL/GenBank/DDBJ databases">
        <authorList>
            <person name="Urmite Genomes"/>
        </authorList>
    </citation>
    <scope>NUCLEOTIDE SEQUENCE</scope>
    <source>
        <strain evidence="1">DSM 44829</strain>
    </source>
</reference>
<dbReference type="AlphaFoldDB" id="W9AZ80"/>
<reference evidence="1" key="1">
    <citation type="submission" date="2014-03" db="EMBL/GenBank/DDBJ databases">
        <title>Draft Genome Sequence of Mycobacterium cosmeticum DSM 44829.</title>
        <authorList>
            <person name="Croce O."/>
            <person name="Robert C."/>
            <person name="Raoult D."/>
            <person name="Drancourt M."/>
        </authorList>
    </citation>
    <scope>NUCLEOTIDE SEQUENCE [LARGE SCALE GENOMIC DNA]</scope>
    <source>
        <strain evidence="1">DSM 44829</strain>
    </source>
</reference>
<dbReference type="Proteomes" id="UP000028870">
    <property type="component" value="Unassembled WGS sequence"/>
</dbReference>
<dbReference type="eggNOG" id="COG1082">
    <property type="taxonomic scope" value="Bacteria"/>
</dbReference>
<dbReference type="SUPFAM" id="SSF51658">
    <property type="entry name" value="Xylose isomerase-like"/>
    <property type="match status" value="1"/>
</dbReference>
<dbReference type="GO" id="GO:0016853">
    <property type="term" value="F:isomerase activity"/>
    <property type="evidence" value="ECO:0007669"/>
    <property type="project" value="UniProtKB-KW"/>
</dbReference>
<organism evidence="1 2">
    <name type="scientific">Mycolicibacterium cosmeticum</name>
    <dbReference type="NCBI Taxonomy" id="258533"/>
    <lineage>
        <taxon>Bacteria</taxon>
        <taxon>Bacillati</taxon>
        <taxon>Actinomycetota</taxon>
        <taxon>Actinomycetes</taxon>
        <taxon>Mycobacteriales</taxon>
        <taxon>Mycobacteriaceae</taxon>
        <taxon>Mycolicibacterium</taxon>
    </lineage>
</organism>
<dbReference type="STRING" id="258533.BN977_05940"/>
<dbReference type="EMBL" id="CCBB010000003">
    <property type="protein sequence ID" value="CDO11099.1"/>
    <property type="molecule type" value="Genomic_DNA"/>
</dbReference>
<sequence>MTELRLYQSMWAMEDLPWRGAPWTLSEQVARIAGAGYAGIGVDLGARQAPSAADIAPLLAAHGLRGCVLVFAATDDDIRQAIDYARIVGADWIICCARVFGFDVPALAHLLGRWHRMCADAGIEMELETHRNTVTNDLRFTCMLLEDLDESIELAADLSHYVCAHEIPELPEPEYESLVANILERSGSLQGRIATRAQIQVPLGHPMAQPWEARFRDWWARGFGSLLRRHPDRPARFVTELGTTPYAITDAQGVQISDRWAESMTLMRWAADAFDSALGVSAATAP</sequence>
<name>W9AZ80_MYCCO</name>
<keyword evidence="2" id="KW-1185">Reference proteome</keyword>
<dbReference type="OrthoDB" id="2555274at2"/>
<dbReference type="Gene3D" id="3.20.20.150">
    <property type="entry name" value="Divalent-metal-dependent TIM barrel enzymes"/>
    <property type="match status" value="1"/>
</dbReference>